<feature type="region of interest" description="Disordered" evidence="6">
    <location>
        <begin position="214"/>
        <end position="237"/>
    </location>
</feature>
<evidence type="ECO:0000256" key="7">
    <source>
        <dbReference type="SAM" id="Phobius"/>
    </source>
</evidence>
<protein>
    <submittedName>
        <fullName evidence="9">Putative zinc transporter ZIP10-like</fullName>
    </submittedName>
</protein>
<dbReference type="GO" id="GO:0140410">
    <property type="term" value="F:monoatomic cation:bicarbonate symporter activity"/>
    <property type="evidence" value="ECO:0007669"/>
    <property type="project" value="TreeGrafter"/>
</dbReference>
<dbReference type="EMBL" id="MRZV01000162">
    <property type="protein sequence ID" value="PIK56844.1"/>
    <property type="molecule type" value="Genomic_DNA"/>
</dbReference>
<dbReference type="InterPro" id="IPR050799">
    <property type="entry name" value="ZIP_Transporter"/>
</dbReference>
<keyword evidence="10" id="KW-1185">Reference proteome</keyword>
<feature type="transmembrane region" description="Helical" evidence="7">
    <location>
        <begin position="148"/>
        <end position="171"/>
    </location>
</feature>
<dbReference type="Proteomes" id="UP000230750">
    <property type="component" value="Unassembled WGS sequence"/>
</dbReference>
<dbReference type="AlphaFoldDB" id="A0A2G8L9C6"/>
<feature type="region of interest" description="Disordered" evidence="6">
    <location>
        <begin position="359"/>
        <end position="384"/>
    </location>
</feature>
<dbReference type="PANTHER" id="PTHR12191:SF30">
    <property type="entry name" value="ZINC TRANSPORTER ZIP4 N-TERMINAL DOMAIN-CONTAINING PROTEIN"/>
    <property type="match status" value="1"/>
</dbReference>
<dbReference type="PANTHER" id="PTHR12191">
    <property type="entry name" value="SOLUTE CARRIER FAMILY 39"/>
    <property type="match status" value="1"/>
</dbReference>
<dbReference type="Pfam" id="PF02535">
    <property type="entry name" value="Zip"/>
    <property type="match status" value="1"/>
</dbReference>
<dbReference type="GO" id="GO:0071578">
    <property type="term" value="P:zinc ion import across plasma membrane"/>
    <property type="evidence" value="ECO:0007669"/>
    <property type="project" value="TreeGrafter"/>
</dbReference>
<evidence type="ECO:0000256" key="3">
    <source>
        <dbReference type="ARBA" id="ARBA00022692"/>
    </source>
</evidence>
<feature type="transmembrane region" description="Helical" evidence="7">
    <location>
        <begin position="485"/>
        <end position="507"/>
    </location>
</feature>
<keyword evidence="3 7" id="KW-0812">Transmembrane</keyword>
<feature type="compositionally biased region" description="Polar residues" evidence="6">
    <location>
        <begin position="309"/>
        <end position="324"/>
    </location>
</feature>
<dbReference type="OrthoDB" id="200954at2759"/>
<evidence type="ECO:0000256" key="6">
    <source>
        <dbReference type="SAM" id="MobiDB-lite"/>
    </source>
</evidence>
<comment type="caution">
    <text evidence="9">The sequence shown here is derived from an EMBL/GenBank/DDBJ whole genome shotgun (WGS) entry which is preliminary data.</text>
</comment>
<dbReference type="STRING" id="307972.A0A2G8L9C6"/>
<sequence>MGPAAGDCLQVIFHRYGNANSITFGRFREFVHNIGLGFTETDAEHDHHQHSNGATGTAKPSTLTDPFSSMFGDKHTTDAHVRECLSPASLLAAIGLHPTDTLNSSRFLQLCPILLQQIDIHACQGDHHDHGDVPTGGDSRETRDMREVWGFATAAVTVISLSSLICILTVPCIQGHPVAFQRLLAFLVALAVGTLSGDAVLHLIPHSFIPHNHDVTSHENAEGDGHHGSTDAHVSTPSSTEREVIFKGLVVLLGIFTFFVFEQLLQYISEKSGSAGRKQEYRSLPTNQDIVGLKLAHQERREEDKPVLSPSSMDSGTKSDQAEQLSSLLRYSTPSSHVKELPEGGGNVIEMDKDVGDMERTHLQSGGPSSEVKIQGHGHSHGHSHGFVSGEGISSLAWVVVLGDALHNLCDGLVVGSAFVDSLTGGISTSIAIMCHEIPHELGDFAVMLKAGMSIKQALAVQGVSSVLAYVGMALGVAVGNITSASVWMFAFAAGMFLYIALVDLIPEMVESTKSSEDSRILQFGLQAAGVTLGFGIMLTIALCEMPLLVLLGG</sequence>
<dbReference type="InterPro" id="IPR049406">
    <property type="entry name" value="ZIP4_12_EF-hand"/>
</dbReference>
<keyword evidence="5 7" id="KW-0472">Membrane</keyword>
<comment type="subcellular location">
    <subcellularLocation>
        <location evidence="1">Membrane</location>
        <topology evidence="1">Multi-pass membrane protein</topology>
    </subcellularLocation>
</comment>
<organism evidence="9 10">
    <name type="scientific">Stichopus japonicus</name>
    <name type="common">Sea cucumber</name>
    <dbReference type="NCBI Taxonomy" id="307972"/>
    <lineage>
        <taxon>Eukaryota</taxon>
        <taxon>Metazoa</taxon>
        <taxon>Echinodermata</taxon>
        <taxon>Eleutherozoa</taxon>
        <taxon>Echinozoa</taxon>
        <taxon>Holothuroidea</taxon>
        <taxon>Aspidochirotacea</taxon>
        <taxon>Aspidochirotida</taxon>
        <taxon>Stichopodidae</taxon>
        <taxon>Apostichopus</taxon>
    </lineage>
</organism>
<keyword evidence="4 7" id="KW-1133">Transmembrane helix</keyword>
<reference evidence="9 10" key="1">
    <citation type="journal article" date="2017" name="PLoS Biol.">
        <title>The sea cucumber genome provides insights into morphological evolution and visceral regeneration.</title>
        <authorList>
            <person name="Zhang X."/>
            <person name="Sun L."/>
            <person name="Yuan J."/>
            <person name="Sun Y."/>
            <person name="Gao Y."/>
            <person name="Zhang L."/>
            <person name="Li S."/>
            <person name="Dai H."/>
            <person name="Hamel J.F."/>
            <person name="Liu C."/>
            <person name="Yu Y."/>
            <person name="Liu S."/>
            <person name="Lin W."/>
            <person name="Guo K."/>
            <person name="Jin S."/>
            <person name="Xu P."/>
            <person name="Storey K.B."/>
            <person name="Huan P."/>
            <person name="Zhang T."/>
            <person name="Zhou Y."/>
            <person name="Zhang J."/>
            <person name="Lin C."/>
            <person name="Li X."/>
            <person name="Xing L."/>
            <person name="Huo D."/>
            <person name="Sun M."/>
            <person name="Wang L."/>
            <person name="Mercier A."/>
            <person name="Li F."/>
            <person name="Yang H."/>
            <person name="Xiang J."/>
        </authorList>
    </citation>
    <scope>NUCLEOTIDE SEQUENCE [LARGE SCALE GENOMIC DNA]</scope>
    <source>
        <strain evidence="9">Shaxun</strain>
        <tissue evidence="9">Muscle</tissue>
    </source>
</reference>
<evidence type="ECO:0000256" key="1">
    <source>
        <dbReference type="ARBA" id="ARBA00004141"/>
    </source>
</evidence>
<feature type="region of interest" description="Disordered" evidence="6">
    <location>
        <begin position="296"/>
        <end position="324"/>
    </location>
</feature>
<feature type="transmembrane region" description="Helical" evidence="7">
    <location>
        <begin position="458"/>
        <end position="479"/>
    </location>
</feature>
<dbReference type="Pfam" id="PF21116">
    <property type="entry name" value="EF-hand_Zip"/>
    <property type="match status" value="1"/>
</dbReference>
<feature type="transmembrane region" description="Helical" evidence="7">
    <location>
        <begin position="183"/>
        <end position="204"/>
    </location>
</feature>
<evidence type="ECO:0000313" key="10">
    <source>
        <dbReference type="Proteomes" id="UP000230750"/>
    </source>
</evidence>
<dbReference type="InterPro" id="IPR003689">
    <property type="entry name" value="ZIP"/>
</dbReference>
<comment type="similarity">
    <text evidence="2">Belongs to the ZIP transporter (TC 2.A.5) family.</text>
</comment>
<feature type="compositionally biased region" description="Basic and acidic residues" evidence="6">
    <location>
        <begin position="296"/>
        <end position="306"/>
    </location>
</feature>
<gene>
    <name evidence="9" type="ORF">BSL78_06247</name>
</gene>
<feature type="domain" description="Zinc transporter ZIP4/12 EF-hand" evidence="8">
    <location>
        <begin position="11"/>
        <end position="118"/>
    </location>
</feature>
<dbReference type="GO" id="GO:0005886">
    <property type="term" value="C:plasma membrane"/>
    <property type="evidence" value="ECO:0007669"/>
    <property type="project" value="TreeGrafter"/>
</dbReference>
<proteinExistence type="inferred from homology"/>
<feature type="transmembrane region" description="Helical" evidence="7">
    <location>
        <begin position="528"/>
        <end position="552"/>
    </location>
</feature>
<evidence type="ECO:0000256" key="5">
    <source>
        <dbReference type="ARBA" id="ARBA00023136"/>
    </source>
</evidence>
<dbReference type="GO" id="GO:0005385">
    <property type="term" value="F:zinc ion transmembrane transporter activity"/>
    <property type="evidence" value="ECO:0007669"/>
    <property type="project" value="TreeGrafter"/>
</dbReference>
<evidence type="ECO:0000259" key="8">
    <source>
        <dbReference type="Pfam" id="PF21116"/>
    </source>
</evidence>
<accession>A0A2G8L9C6</accession>
<evidence type="ECO:0000256" key="4">
    <source>
        <dbReference type="ARBA" id="ARBA00022989"/>
    </source>
</evidence>
<evidence type="ECO:0000313" key="9">
    <source>
        <dbReference type="EMBL" id="PIK56844.1"/>
    </source>
</evidence>
<evidence type="ECO:0000256" key="2">
    <source>
        <dbReference type="ARBA" id="ARBA00006939"/>
    </source>
</evidence>
<feature type="transmembrane region" description="Helical" evidence="7">
    <location>
        <begin position="244"/>
        <end position="261"/>
    </location>
</feature>
<feature type="compositionally biased region" description="Basic and acidic residues" evidence="6">
    <location>
        <begin position="214"/>
        <end position="230"/>
    </location>
</feature>
<dbReference type="GO" id="GO:0030003">
    <property type="term" value="P:intracellular monoatomic cation homeostasis"/>
    <property type="evidence" value="ECO:0007669"/>
    <property type="project" value="TreeGrafter"/>
</dbReference>
<name>A0A2G8L9C6_STIJA</name>